<reference evidence="2 3" key="1">
    <citation type="submission" date="2019-05" db="EMBL/GenBank/DDBJ databases">
        <title>Another draft genome of Portunus trituberculatus and its Hox gene families provides insights of decapod evolution.</title>
        <authorList>
            <person name="Jeong J.-H."/>
            <person name="Song I."/>
            <person name="Kim S."/>
            <person name="Choi T."/>
            <person name="Kim D."/>
            <person name="Ryu S."/>
            <person name="Kim W."/>
        </authorList>
    </citation>
    <scope>NUCLEOTIDE SEQUENCE [LARGE SCALE GENOMIC DNA]</scope>
    <source>
        <tissue evidence="2">Muscle</tissue>
    </source>
</reference>
<dbReference type="Proteomes" id="UP000324222">
    <property type="component" value="Unassembled WGS sequence"/>
</dbReference>
<feature type="compositionally biased region" description="Acidic residues" evidence="1">
    <location>
        <begin position="76"/>
        <end position="96"/>
    </location>
</feature>
<evidence type="ECO:0000313" key="3">
    <source>
        <dbReference type="Proteomes" id="UP000324222"/>
    </source>
</evidence>
<organism evidence="2 3">
    <name type="scientific">Portunus trituberculatus</name>
    <name type="common">Swimming crab</name>
    <name type="synonym">Neptunus trituberculatus</name>
    <dbReference type="NCBI Taxonomy" id="210409"/>
    <lineage>
        <taxon>Eukaryota</taxon>
        <taxon>Metazoa</taxon>
        <taxon>Ecdysozoa</taxon>
        <taxon>Arthropoda</taxon>
        <taxon>Crustacea</taxon>
        <taxon>Multicrustacea</taxon>
        <taxon>Malacostraca</taxon>
        <taxon>Eumalacostraca</taxon>
        <taxon>Eucarida</taxon>
        <taxon>Decapoda</taxon>
        <taxon>Pleocyemata</taxon>
        <taxon>Brachyura</taxon>
        <taxon>Eubrachyura</taxon>
        <taxon>Portunoidea</taxon>
        <taxon>Portunidae</taxon>
        <taxon>Portuninae</taxon>
        <taxon>Portunus</taxon>
    </lineage>
</organism>
<accession>A0A5B7ID22</accession>
<feature type="region of interest" description="Disordered" evidence="1">
    <location>
        <begin position="69"/>
        <end position="102"/>
    </location>
</feature>
<proteinExistence type="predicted"/>
<dbReference type="AlphaFoldDB" id="A0A5B7ID22"/>
<dbReference type="EMBL" id="VSRR010052983">
    <property type="protein sequence ID" value="MPC80095.1"/>
    <property type="molecule type" value="Genomic_DNA"/>
</dbReference>
<evidence type="ECO:0000256" key="1">
    <source>
        <dbReference type="SAM" id="MobiDB-lite"/>
    </source>
</evidence>
<keyword evidence="3" id="KW-1185">Reference proteome</keyword>
<evidence type="ECO:0000313" key="2">
    <source>
        <dbReference type="EMBL" id="MPC80095.1"/>
    </source>
</evidence>
<name>A0A5B7ID22_PORTR</name>
<gene>
    <name evidence="2" type="ORF">E2C01_074662</name>
</gene>
<protein>
    <submittedName>
        <fullName evidence="2">Uncharacterized protein</fullName>
    </submittedName>
</protein>
<comment type="caution">
    <text evidence="2">The sequence shown here is derived from an EMBL/GenBank/DDBJ whole genome shotgun (WGS) entry which is preliminary data.</text>
</comment>
<feature type="region of interest" description="Disordered" evidence="1">
    <location>
        <begin position="1"/>
        <end position="35"/>
    </location>
</feature>
<sequence length="102" mass="10987">MTSLLIPSPSIHPFSCPISGPSSNRRLHPGPGIKKGKGYTGVQGVGAHADVSSTFVYFASTLLRSVANLMSHKEEEGEEEEEKEEEEEEEEEEENEGGGGRA</sequence>